<feature type="region of interest" description="Disordered" evidence="1">
    <location>
        <begin position="82"/>
        <end position="106"/>
    </location>
</feature>
<reference evidence="2" key="1">
    <citation type="journal article" date="2013" name="Nat. Commun.">
        <title>Whole-genome sequencing of Oryza brachyantha reveals mechanisms underlying Oryza genome evolution.</title>
        <authorList>
            <person name="Chen J."/>
            <person name="Huang Q."/>
            <person name="Gao D."/>
            <person name="Wang J."/>
            <person name="Lang Y."/>
            <person name="Liu T."/>
            <person name="Li B."/>
            <person name="Bai Z."/>
            <person name="Luis Goicoechea J."/>
            <person name="Liang C."/>
            <person name="Chen C."/>
            <person name="Zhang W."/>
            <person name="Sun S."/>
            <person name="Liao Y."/>
            <person name="Zhang X."/>
            <person name="Yang L."/>
            <person name="Song C."/>
            <person name="Wang M."/>
            <person name="Shi J."/>
            <person name="Liu G."/>
            <person name="Liu J."/>
            <person name="Zhou H."/>
            <person name="Zhou W."/>
            <person name="Yu Q."/>
            <person name="An N."/>
            <person name="Chen Y."/>
            <person name="Cai Q."/>
            <person name="Wang B."/>
            <person name="Liu B."/>
            <person name="Min J."/>
            <person name="Huang Y."/>
            <person name="Wu H."/>
            <person name="Li Z."/>
            <person name="Zhang Y."/>
            <person name="Yin Y."/>
            <person name="Song W."/>
            <person name="Jiang J."/>
            <person name="Jackson S.A."/>
            <person name="Wing R.A."/>
            <person name="Wang J."/>
            <person name="Chen M."/>
        </authorList>
    </citation>
    <scope>NUCLEOTIDE SEQUENCE [LARGE SCALE GENOMIC DNA]</scope>
    <source>
        <strain evidence="2">cv. IRGC 101232</strain>
    </source>
</reference>
<feature type="compositionally biased region" description="Basic and acidic residues" evidence="1">
    <location>
        <begin position="96"/>
        <end position="106"/>
    </location>
</feature>
<feature type="region of interest" description="Disordered" evidence="1">
    <location>
        <begin position="1"/>
        <end position="30"/>
    </location>
</feature>
<evidence type="ECO:0000313" key="3">
    <source>
        <dbReference type="Proteomes" id="UP000006038"/>
    </source>
</evidence>
<dbReference type="Proteomes" id="UP000006038">
    <property type="component" value="Chromosome 11"/>
</dbReference>
<dbReference type="EnsemblPlants" id="OB11G23930.1">
    <property type="protein sequence ID" value="OB11G23930.1"/>
    <property type="gene ID" value="OB11G23930"/>
</dbReference>
<sequence>MNDGTVGVGINSSRQHNLHSLDTPNRGTLPHDLNIDDIKQRKVPQANIIYSCSAFTEHAHLKIEPREHWHCSMQKRKLHVGVEASEASKQPTACRDYPRKSPFDIH</sequence>
<evidence type="ECO:0000256" key="1">
    <source>
        <dbReference type="SAM" id="MobiDB-lite"/>
    </source>
</evidence>
<dbReference type="HOGENOM" id="CLU_2230018_0_0_1"/>
<reference evidence="2" key="2">
    <citation type="submission" date="2013-04" db="UniProtKB">
        <authorList>
            <consortium name="EnsemblPlants"/>
        </authorList>
    </citation>
    <scope>IDENTIFICATION</scope>
</reference>
<evidence type="ECO:0000313" key="2">
    <source>
        <dbReference type="EnsemblPlants" id="OB11G23930.1"/>
    </source>
</evidence>
<accession>J3N9A7</accession>
<protein>
    <submittedName>
        <fullName evidence="2">Uncharacterized protein</fullName>
    </submittedName>
</protein>
<organism evidence="2">
    <name type="scientific">Oryza brachyantha</name>
    <name type="common">malo sina</name>
    <dbReference type="NCBI Taxonomy" id="4533"/>
    <lineage>
        <taxon>Eukaryota</taxon>
        <taxon>Viridiplantae</taxon>
        <taxon>Streptophyta</taxon>
        <taxon>Embryophyta</taxon>
        <taxon>Tracheophyta</taxon>
        <taxon>Spermatophyta</taxon>
        <taxon>Magnoliopsida</taxon>
        <taxon>Liliopsida</taxon>
        <taxon>Poales</taxon>
        <taxon>Poaceae</taxon>
        <taxon>BOP clade</taxon>
        <taxon>Oryzoideae</taxon>
        <taxon>Oryzeae</taxon>
        <taxon>Oryzinae</taxon>
        <taxon>Oryza</taxon>
    </lineage>
</organism>
<name>J3N9A7_ORYBR</name>
<keyword evidence="3" id="KW-1185">Reference proteome</keyword>
<dbReference type="Gramene" id="OB11G23930.1">
    <property type="protein sequence ID" value="OB11G23930.1"/>
    <property type="gene ID" value="OB11G23930"/>
</dbReference>
<feature type="compositionally biased region" description="Polar residues" evidence="1">
    <location>
        <begin position="10"/>
        <end position="26"/>
    </location>
</feature>
<dbReference type="AlphaFoldDB" id="J3N9A7"/>
<proteinExistence type="predicted"/>